<keyword evidence="4" id="KW-1185">Reference proteome</keyword>
<dbReference type="InterPro" id="IPR009937">
    <property type="entry name" value="Phage_holin_3_6"/>
</dbReference>
<dbReference type="Proteomes" id="UP000282832">
    <property type="component" value="Unassembled WGS sequence"/>
</dbReference>
<feature type="compositionally biased region" description="Basic and acidic residues" evidence="1">
    <location>
        <begin position="101"/>
        <end position="119"/>
    </location>
</feature>
<evidence type="ECO:0008006" key="5">
    <source>
        <dbReference type="Google" id="ProtNLM"/>
    </source>
</evidence>
<name>A0A437PTI1_9BACT</name>
<feature type="region of interest" description="Disordered" evidence="1">
    <location>
        <begin position="98"/>
        <end position="119"/>
    </location>
</feature>
<gene>
    <name evidence="3" type="ORF">EOJ36_03780</name>
</gene>
<keyword evidence="2" id="KW-1133">Transmembrane helix</keyword>
<sequence>MGLFDNNRIVDLLTNYLRTQFELIKLDVQEAIEAFLIKVVKFIFAAFALAVAFLFILFALAFAINDYFQSSYLGFLLMAVLSLLVGLILFWSFQKQPTFKTSEEAEESTKEIHYEPEAE</sequence>
<evidence type="ECO:0000313" key="3">
    <source>
        <dbReference type="EMBL" id="RVU25547.1"/>
    </source>
</evidence>
<proteinExistence type="predicted"/>
<protein>
    <recommendedName>
        <fullName evidence="5">Phage holin family protein</fullName>
    </recommendedName>
</protein>
<evidence type="ECO:0000256" key="1">
    <source>
        <dbReference type="SAM" id="MobiDB-lite"/>
    </source>
</evidence>
<comment type="caution">
    <text evidence="3">The sequence shown here is derived from an EMBL/GenBank/DDBJ whole genome shotgun (WGS) entry which is preliminary data.</text>
</comment>
<evidence type="ECO:0000313" key="4">
    <source>
        <dbReference type="Proteomes" id="UP000282832"/>
    </source>
</evidence>
<organism evidence="3 4">
    <name type="scientific">Sandaracinomonas limnophila</name>
    <dbReference type="NCBI Taxonomy" id="1862386"/>
    <lineage>
        <taxon>Bacteria</taxon>
        <taxon>Pseudomonadati</taxon>
        <taxon>Bacteroidota</taxon>
        <taxon>Cytophagia</taxon>
        <taxon>Cytophagales</taxon>
        <taxon>Flectobacillaceae</taxon>
        <taxon>Sandaracinomonas</taxon>
    </lineage>
</organism>
<feature type="transmembrane region" description="Helical" evidence="2">
    <location>
        <begin position="42"/>
        <end position="64"/>
    </location>
</feature>
<dbReference type="RefSeq" id="WP_127802701.1">
    <property type="nucleotide sequence ID" value="NZ_SACY01000002.1"/>
</dbReference>
<evidence type="ECO:0000256" key="2">
    <source>
        <dbReference type="SAM" id="Phobius"/>
    </source>
</evidence>
<dbReference type="OrthoDB" id="966063at2"/>
<dbReference type="EMBL" id="SACY01000002">
    <property type="protein sequence ID" value="RVU25547.1"/>
    <property type="molecule type" value="Genomic_DNA"/>
</dbReference>
<keyword evidence="2" id="KW-0472">Membrane</keyword>
<dbReference type="AlphaFoldDB" id="A0A437PTI1"/>
<feature type="transmembrane region" description="Helical" evidence="2">
    <location>
        <begin position="70"/>
        <end position="93"/>
    </location>
</feature>
<dbReference type="Pfam" id="PF07332">
    <property type="entry name" value="Phage_holin_3_6"/>
    <property type="match status" value="1"/>
</dbReference>
<accession>A0A437PTI1</accession>
<reference evidence="3 4" key="1">
    <citation type="submission" date="2019-01" db="EMBL/GenBank/DDBJ databases">
        <authorList>
            <person name="Chen W.-M."/>
        </authorList>
    </citation>
    <scope>NUCLEOTIDE SEQUENCE [LARGE SCALE GENOMIC DNA]</scope>
    <source>
        <strain evidence="3 4">FSY-15</strain>
    </source>
</reference>
<keyword evidence="2" id="KW-0812">Transmembrane</keyword>